<evidence type="ECO:0000256" key="3">
    <source>
        <dbReference type="ARBA" id="ARBA00022776"/>
    </source>
</evidence>
<dbReference type="eggNOG" id="KOG1116">
    <property type="taxonomic scope" value="Eukaryota"/>
</dbReference>
<proteinExistence type="predicted"/>
<dbReference type="EMBL" id="KK198757">
    <property type="protein sequence ID" value="KCW74818.1"/>
    <property type="molecule type" value="Genomic_DNA"/>
</dbReference>
<keyword evidence="3" id="KW-0498">Mitosis</keyword>
<dbReference type="GO" id="GO:0051301">
    <property type="term" value="P:cell division"/>
    <property type="evidence" value="ECO:0007669"/>
    <property type="project" value="UniProtKB-KW"/>
</dbReference>
<dbReference type="Gramene" id="KCW74818">
    <property type="protein sequence ID" value="KCW74818"/>
    <property type="gene ID" value="EUGRSUZ_E03552"/>
</dbReference>
<dbReference type="AlphaFoldDB" id="A0A059C8M9"/>
<feature type="domain" description="Anaphase-promoting complex subunit 4 long" evidence="6">
    <location>
        <begin position="121"/>
        <end position="246"/>
    </location>
</feature>
<evidence type="ECO:0000259" key="6">
    <source>
        <dbReference type="Pfam" id="PF12896"/>
    </source>
</evidence>
<dbReference type="GO" id="GO:0005680">
    <property type="term" value="C:anaphase-promoting complex"/>
    <property type="evidence" value="ECO:0007669"/>
    <property type="project" value="InterPro"/>
</dbReference>
<dbReference type="STRING" id="71139.A0A059C8M9"/>
<dbReference type="InterPro" id="IPR024790">
    <property type="entry name" value="APC4_long_dom"/>
</dbReference>
<evidence type="ECO:0000313" key="7">
    <source>
        <dbReference type="EMBL" id="KCW74818.1"/>
    </source>
</evidence>
<evidence type="ECO:0000256" key="5">
    <source>
        <dbReference type="ARBA" id="ARBA00023306"/>
    </source>
</evidence>
<accession>A0A059C8M9</accession>
<keyword evidence="5" id="KW-0131">Cell cycle</keyword>
<gene>
    <name evidence="7" type="ORF">EUGRSUZ_E03552</name>
</gene>
<reference evidence="7" key="1">
    <citation type="submission" date="2013-07" db="EMBL/GenBank/DDBJ databases">
        <title>The genome of Eucalyptus grandis.</title>
        <authorList>
            <person name="Schmutz J."/>
            <person name="Hayes R."/>
            <person name="Myburg A."/>
            <person name="Tuskan G."/>
            <person name="Grattapaglia D."/>
            <person name="Rokhsar D.S."/>
        </authorList>
    </citation>
    <scope>NUCLEOTIDE SEQUENCE</scope>
    <source>
        <tissue evidence="7">Leaf extractions</tissue>
    </source>
</reference>
<protein>
    <recommendedName>
        <fullName evidence="1">Anaphase-promoting complex subunit 4</fullName>
    </recommendedName>
</protein>
<evidence type="ECO:0000256" key="4">
    <source>
        <dbReference type="ARBA" id="ARBA00022786"/>
    </source>
</evidence>
<evidence type="ECO:0000256" key="1">
    <source>
        <dbReference type="ARBA" id="ARBA00016067"/>
    </source>
</evidence>
<dbReference type="InParanoid" id="A0A059C8M9"/>
<dbReference type="Pfam" id="PF12896">
    <property type="entry name" value="ANAPC4"/>
    <property type="match status" value="1"/>
</dbReference>
<evidence type="ECO:0000256" key="2">
    <source>
        <dbReference type="ARBA" id="ARBA00022618"/>
    </source>
</evidence>
<dbReference type="GO" id="GO:0031145">
    <property type="term" value="P:anaphase-promoting complex-dependent catabolic process"/>
    <property type="evidence" value="ECO:0007669"/>
    <property type="project" value="InterPro"/>
</dbReference>
<keyword evidence="2" id="KW-0132">Cell division</keyword>
<dbReference type="InterPro" id="IPR024789">
    <property type="entry name" value="APC4"/>
</dbReference>
<name>A0A059C8M9_EUCGR</name>
<sequence>MPGLVSGETGLIDDGQDSFIELSNSSKQCFNILCSGDKDGVLCFSTFGVFPIGNVNIHECDIPTTTKDRDTVCRLLNASVRKVALSKDLCHLMVACSGELVEDIVESRGCQTVGDSMHGFHYLVLDTSIFQKSKNELHQVAQQASNIDDLLHVVRTSLSVMHKQWADAMNIFHEKFDLLTSLINDHGLDSSPQEEFLSLLGGARTSPAVHQFLVNSLGEVGMKRVSKVVCGAGKELQLVVLNHLQVHVITFAFGLSL</sequence>
<dbReference type="eggNOG" id="KOG4640">
    <property type="taxonomic scope" value="Eukaryota"/>
</dbReference>
<dbReference type="PANTHER" id="PTHR13260">
    <property type="entry name" value="ANAPHASE PROMOTING COMPLEX SUBUNIT 4 APC4"/>
    <property type="match status" value="1"/>
</dbReference>
<dbReference type="PANTHER" id="PTHR13260:SF0">
    <property type="entry name" value="ANAPHASE-PROMOTING COMPLEX SUBUNIT 4"/>
    <property type="match status" value="1"/>
</dbReference>
<organism evidence="7">
    <name type="scientific">Eucalyptus grandis</name>
    <name type="common">Flooded gum</name>
    <dbReference type="NCBI Taxonomy" id="71139"/>
    <lineage>
        <taxon>Eukaryota</taxon>
        <taxon>Viridiplantae</taxon>
        <taxon>Streptophyta</taxon>
        <taxon>Embryophyta</taxon>
        <taxon>Tracheophyta</taxon>
        <taxon>Spermatophyta</taxon>
        <taxon>Magnoliopsida</taxon>
        <taxon>eudicotyledons</taxon>
        <taxon>Gunneridae</taxon>
        <taxon>Pentapetalae</taxon>
        <taxon>rosids</taxon>
        <taxon>malvids</taxon>
        <taxon>Myrtales</taxon>
        <taxon>Myrtaceae</taxon>
        <taxon>Myrtoideae</taxon>
        <taxon>Eucalypteae</taxon>
        <taxon>Eucalyptus</taxon>
    </lineage>
</organism>
<keyword evidence="4" id="KW-0833">Ubl conjugation pathway</keyword>